<dbReference type="EMBL" id="JOJR01000032">
    <property type="protein sequence ID" value="RCN49552.1"/>
    <property type="molecule type" value="Genomic_DNA"/>
</dbReference>
<dbReference type="AlphaFoldDB" id="A0A368GYX2"/>
<dbReference type="InterPro" id="IPR036812">
    <property type="entry name" value="NAD(P)_OxRdtase_dom_sf"/>
</dbReference>
<evidence type="ECO:0000313" key="1">
    <source>
        <dbReference type="EMBL" id="RCN49552.1"/>
    </source>
</evidence>
<evidence type="ECO:0008006" key="3">
    <source>
        <dbReference type="Google" id="ProtNLM"/>
    </source>
</evidence>
<dbReference type="Proteomes" id="UP000252519">
    <property type="component" value="Unassembled WGS sequence"/>
</dbReference>
<dbReference type="STRING" id="29170.A0A368GYX2"/>
<name>A0A368GYX2_ANCCA</name>
<keyword evidence="2" id="KW-1185">Reference proteome</keyword>
<proteinExistence type="predicted"/>
<organism evidence="1 2">
    <name type="scientific">Ancylostoma caninum</name>
    <name type="common">Dog hookworm</name>
    <dbReference type="NCBI Taxonomy" id="29170"/>
    <lineage>
        <taxon>Eukaryota</taxon>
        <taxon>Metazoa</taxon>
        <taxon>Ecdysozoa</taxon>
        <taxon>Nematoda</taxon>
        <taxon>Chromadorea</taxon>
        <taxon>Rhabditida</taxon>
        <taxon>Rhabditina</taxon>
        <taxon>Rhabditomorpha</taxon>
        <taxon>Strongyloidea</taxon>
        <taxon>Ancylostomatidae</taxon>
        <taxon>Ancylostomatinae</taxon>
        <taxon>Ancylostoma</taxon>
    </lineage>
</organism>
<dbReference type="OrthoDB" id="416253at2759"/>
<evidence type="ECO:0000313" key="2">
    <source>
        <dbReference type="Proteomes" id="UP000252519"/>
    </source>
</evidence>
<dbReference type="Gene3D" id="3.20.20.100">
    <property type="entry name" value="NADP-dependent oxidoreductase domain"/>
    <property type="match status" value="2"/>
</dbReference>
<comment type="caution">
    <text evidence="1">The sequence shown here is derived from an EMBL/GenBank/DDBJ whole genome shotgun (WGS) entry which is preliminary data.</text>
</comment>
<gene>
    <name evidence="1" type="ORF">ANCCAN_04324</name>
</gene>
<dbReference type="SUPFAM" id="SSF51430">
    <property type="entry name" value="NAD(P)-linked oxidoreductase"/>
    <property type="match status" value="1"/>
</dbReference>
<reference evidence="1 2" key="1">
    <citation type="submission" date="2014-10" db="EMBL/GenBank/DDBJ databases">
        <title>Draft genome of the hookworm Ancylostoma caninum.</title>
        <authorList>
            <person name="Mitreva M."/>
        </authorList>
    </citation>
    <scope>NUCLEOTIDE SEQUENCE [LARGE SCALE GENOMIC DNA]</scope>
    <source>
        <strain evidence="1 2">Baltimore</strain>
    </source>
</reference>
<sequence length="222" mass="25488">MPIPTIRLSSGYDMPMLRLGTWQSAPGQVGIDTYFHKLLQIFSHEIPSFFREKTISSGQKSGTHFTQLLQLKKILRSQKNVDEILKELQLNYVDLMLINWPHAHQEGDGLLPKKAGSDKVVYSSEAILPLGKHLKNASKRGRIREVCHKIVQHSKVPEYIRENADLFDFQLTAEEMKAIDEMDRGWRILHLGDDTDHPLYPRGVLNILCIFSFVRHLIPVPL</sequence>
<accession>A0A368GYX2</accession>
<protein>
    <recommendedName>
        <fullName evidence="3">NADP-dependent oxidoreductase domain-containing protein</fullName>
    </recommendedName>
</protein>